<dbReference type="PANTHER" id="PTHR35149:SF2">
    <property type="entry name" value="DUF262 DOMAIN-CONTAINING PROTEIN"/>
    <property type="match status" value="1"/>
</dbReference>
<reference evidence="4 5" key="1">
    <citation type="submission" date="2020-11" db="EMBL/GenBank/DDBJ databases">
        <authorList>
            <person name="Peeters C."/>
        </authorList>
    </citation>
    <scope>NUCLEOTIDE SEQUENCE [LARGE SCALE GENOMIC DNA]</scope>
    <source>
        <strain evidence="4 5">LMG 7974</strain>
    </source>
</reference>
<name>A0ABM8Q837_9BACT</name>
<evidence type="ECO:0000256" key="1">
    <source>
        <dbReference type="SAM" id="Coils"/>
    </source>
</evidence>
<proteinExistence type="predicted"/>
<feature type="domain" description="GmrSD restriction endonucleases N-terminal" evidence="2">
    <location>
        <begin position="33"/>
        <end position="189"/>
    </location>
</feature>
<dbReference type="InterPro" id="IPR004919">
    <property type="entry name" value="GmrSD_N"/>
</dbReference>
<evidence type="ECO:0000259" key="2">
    <source>
        <dbReference type="Pfam" id="PF03235"/>
    </source>
</evidence>
<dbReference type="Proteomes" id="UP000789803">
    <property type="component" value="Unassembled WGS sequence"/>
</dbReference>
<feature type="domain" description="DUF7834" evidence="3">
    <location>
        <begin position="219"/>
        <end position="390"/>
    </location>
</feature>
<evidence type="ECO:0000313" key="5">
    <source>
        <dbReference type="Proteomes" id="UP000789803"/>
    </source>
</evidence>
<dbReference type="InterPro" id="IPR057156">
    <property type="entry name" value="DUF7834"/>
</dbReference>
<sequence length="446" mass="52316">MANETDLNVDNGLCVGTASIGEILELENSNSNEILKGKTLSIPNYQRPYTWSTQNVNELIDDILEAIELGKEQYLIGNIILHENDGNLDIIDGQQRLTTLALILKYCGSECKFLKQKPNINSKNALIRNYNVIKQKITDKTQAMDFIKNKLCVTYSMVKSIDEAFDIFDTQNTRGKGLTDAELLKNHHFSYICVDETMQKQIAQKHKEYQNKKTLELWWNANFSMLESALNDIYIARKIFNGENFTMGYYIEWDRRVFGEFKGIKNSGYTRELPMKFSSNIIKGNEYFDYLFTKTELYESIFKKCEISHKYYINQAMRIMMIFYVDKYTMDKNFERFFDLTFLHMFAVMSYYSAIHYNAWAIIDRLKHIFGLVKTSDFSGYLIEKMQDDILANCFSIFLKEDKKRQIKENERALNLLTDNYKDKEKIKENSFGIITLKESKNDKTL</sequence>
<dbReference type="RefSeq" id="WP_229933070.1">
    <property type="nucleotide sequence ID" value="NZ_CAJHOF010000011.1"/>
</dbReference>
<comment type="caution">
    <text evidence="4">The sequence shown here is derived from an EMBL/GenBank/DDBJ whole genome shotgun (WGS) entry which is preliminary data.</text>
</comment>
<accession>A0ABM8Q837</accession>
<evidence type="ECO:0008006" key="6">
    <source>
        <dbReference type="Google" id="ProtNLM"/>
    </source>
</evidence>
<evidence type="ECO:0000259" key="3">
    <source>
        <dbReference type="Pfam" id="PF25202"/>
    </source>
</evidence>
<keyword evidence="1" id="KW-0175">Coiled coil</keyword>
<dbReference type="PANTHER" id="PTHR35149">
    <property type="entry name" value="SLL5132 PROTEIN"/>
    <property type="match status" value="1"/>
</dbReference>
<feature type="coiled-coil region" evidence="1">
    <location>
        <begin position="400"/>
        <end position="427"/>
    </location>
</feature>
<dbReference type="Pfam" id="PF25202">
    <property type="entry name" value="DUF7834"/>
    <property type="match status" value="1"/>
</dbReference>
<dbReference type="EMBL" id="CAJHOF010000011">
    <property type="protein sequence ID" value="CAD7288974.1"/>
    <property type="molecule type" value="Genomic_DNA"/>
</dbReference>
<protein>
    <recommendedName>
        <fullName evidence="6">DUF262 domain-containing protein</fullName>
    </recommendedName>
</protein>
<dbReference type="Pfam" id="PF03235">
    <property type="entry name" value="GmrSD_N"/>
    <property type="match status" value="1"/>
</dbReference>
<evidence type="ECO:0000313" key="4">
    <source>
        <dbReference type="EMBL" id="CAD7288974.1"/>
    </source>
</evidence>
<keyword evidence="5" id="KW-1185">Reference proteome</keyword>
<organism evidence="4 5">
    <name type="scientific">Campylobacter majalis</name>
    <dbReference type="NCBI Taxonomy" id="2790656"/>
    <lineage>
        <taxon>Bacteria</taxon>
        <taxon>Pseudomonadati</taxon>
        <taxon>Campylobacterota</taxon>
        <taxon>Epsilonproteobacteria</taxon>
        <taxon>Campylobacterales</taxon>
        <taxon>Campylobacteraceae</taxon>
        <taxon>Campylobacter</taxon>
    </lineage>
</organism>
<gene>
    <name evidence="4" type="ORF">LMG7974_01277</name>
</gene>